<organism evidence="1 2">
    <name type="scientific">Corynebacterium parakroppenstedtii</name>
    <dbReference type="NCBI Taxonomy" id="2828363"/>
    <lineage>
        <taxon>Bacteria</taxon>
        <taxon>Bacillati</taxon>
        <taxon>Actinomycetota</taxon>
        <taxon>Actinomycetes</taxon>
        <taxon>Mycobacteriales</taxon>
        <taxon>Corynebacteriaceae</taxon>
        <taxon>Corynebacterium</taxon>
    </lineage>
</organism>
<dbReference type="RefSeq" id="WP_046203538.1">
    <property type="nucleotide sequence ID" value="NZ_JAFFSY010000001.1"/>
</dbReference>
<protein>
    <submittedName>
        <fullName evidence="1">Uncharacterized protein</fullName>
    </submittedName>
</protein>
<accession>A0ABS9HJ07</accession>
<evidence type="ECO:0000313" key="1">
    <source>
        <dbReference type="EMBL" id="MCF6772815.1"/>
    </source>
</evidence>
<dbReference type="Proteomes" id="UP001200604">
    <property type="component" value="Unassembled WGS sequence"/>
</dbReference>
<dbReference type="EMBL" id="JAKJKU010000001">
    <property type="protein sequence ID" value="MCF6772815.1"/>
    <property type="molecule type" value="Genomic_DNA"/>
</dbReference>
<reference evidence="1 2" key="1">
    <citation type="submission" date="2022-01" db="EMBL/GenBank/DDBJ databases">
        <title>Identification and Characterization of Corynebacterium sp.</title>
        <authorList>
            <person name="Luo Q."/>
            <person name="Qu P."/>
            <person name="Chen Q."/>
        </authorList>
    </citation>
    <scope>NUCLEOTIDE SEQUENCE [LARGE SCALE GENOMIC DNA]</scope>
    <source>
        <strain evidence="1 2">MC-12</strain>
    </source>
</reference>
<evidence type="ECO:0000313" key="2">
    <source>
        <dbReference type="Proteomes" id="UP001200604"/>
    </source>
</evidence>
<dbReference type="GeneID" id="92726547"/>
<gene>
    <name evidence="1" type="ORF">L3H44_00070</name>
</gene>
<name>A0ABS9HJ07_9CORY</name>
<proteinExistence type="predicted"/>
<keyword evidence="2" id="KW-1185">Reference proteome</keyword>
<comment type="caution">
    <text evidence="1">The sequence shown here is derived from an EMBL/GenBank/DDBJ whole genome shotgun (WGS) entry which is preliminary data.</text>
</comment>
<sequence>MQEGLAIAGELDALHELSRRACEVAAAQGLSADSVVSQIVGADDANTAAFANLEPSVEAAVER</sequence>